<proteinExistence type="predicted"/>
<keyword evidence="1" id="KW-0472">Membrane</keyword>
<gene>
    <name evidence="2" type="ORF">LCGC14_0899810</name>
</gene>
<comment type="caution">
    <text evidence="2">The sequence shown here is derived from an EMBL/GenBank/DDBJ whole genome shotgun (WGS) entry which is preliminary data.</text>
</comment>
<accession>A0A0F9RFW4</accession>
<keyword evidence="1" id="KW-0812">Transmembrane</keyword>
<dbReference type="EMBL" id="LAZR01002924">
    <property type="protein sequence ID" value="KKN23951.1"/>
    <property type="molecule type" value="Genomic_DNA"/>
</dbReference>
<keyword evidence="1" id="KW-1133">Transmembrane helix</keyword>
<organism evidence="2">
    <name type="scientific">marine sediment metagenome</name>
    <dbReference type="NCBI Taxonomy" id="412755"/>
    <lineage>
        <taxon>unclassified sequences</taxon>
        <taxon>metagenomes</taxon>
        <taxon>ecological metagenomes</taxon>
    </lineage>
</organism>
<name>A0A0F9RFW4_9ZZZZ</name>
<sequence length="1670" mass="186607">MRSQNEKFLHFRSIIIILLIITFQLNLIRNTSGQTPSIIIENAESVVQLDFENSTSLENVAEEVSSRIIVEYAESVVQLDFENSTSLENVTEEVSSRIIVEYAESTILLTSENSSSLSYVTEEVNPRIIVEYSESMLNLNLIYPDELFQALYGPTIIVNTIDGNYYGSPPNIDVDFNDTTGLDSAFYKVDSYLPTGPDTSGWTEIFSDYVGTSYTTDFIMDNNIWSSLSEGSHTVYFKVWDDSGNVVDGASHALLFNKDTSEALITVNNQDGNYYATPPLLDIDFHDPAGLDDAYYKVDSYTPLGIDTSGWIEIFSDHLGTSYTSDFTINSSIWSSLTEGSHTVFFKAWDDLGNINDGSTPSWQFNIDLTFPSIILNTLNNSYFNSPPLVDIDFFDSSGLDAAYYKVDSYTPLGMDTSGWIEIFSDFVGTSYTTDFAMDNIIWSSLSEGSHIVYFKVWDDLGNIHDGLVPALGFIKDTEDPTITMITSSGGTYNTPPSIDIEIFDSLGLNYAYYKVDSYTPLGTDILDWIEIFNDYGENNYTSNIDLDVNLWNTLADGLHTVYFKTWDITGNINDGSTPSWQFSKDSSAPIILINNVNGSLYNSVPTLDIDFSDLSGLDAAYYKVDSYTPIATNITGWIEIFSDYTETSFTTDFTLDNDVWISLSEGFHVVYFKTWDDLGNIIDGSTPSWQFVIDFSGADIVMNIENDSYYNTPPLIDVDFSDPGGLDDAYYKVDSYSPTGFDTTGWNPIFADFSGTSYTTDFAMDSSVWNGLSDGSHTVYFKLWDDSGNINDGSTPSWQFYKDTGTPSITVNTPNGNYYASTPLMDVDFSDVSGLDDAYFKVDSYNPTGLDTTGWTPIFTSYSGTSYTTDFAIDISVWNGLSDGSHTVYFKSWDDSGNINDGSAPSWQFYKDTGVPSITVNTPNGNYYASTPLMDVDFSDVSGLDDAYYKVDSYSPTGLDTTGWIQIVADFSGTSYTTDFAMDSSVWNGLSDGSHTIYFKAWDDLGNINNGSSPSWQFYKDTGAPSITVNPPNGNYYASTPLMDVDFSDVSGLDDAYYKVDSYSPTGLDTTGWTQIFTSHSGTSYTTDFTMDVSVWNGLSDGSHTIYFKAWDDLGNINDGSTPLWQFSKDSSAPVILINNLNGSLYNSVPTLDIDFSDPGGLDAAYYKVDSYTPLGIGTSGWIEIFSNYPGTSYATDFLMDNGIWSSLSEGSHIVYFKIWDDLGNINDGSIPSWRFNIDLTPPNIIINTPNGKPFSTPAIFNVTFEDNFNLKSAYYKIESYTPMGTDTASWEQIFIDISGKNHTTEIIISDFIWNALEEGSYKVYVKCWDDLGNVNDGPTPYWQFFKYFGTPIIKVNAQQGGYYNNPPIMDVDFYDPTKLNNAYYKIDSYNPLGLDTTNWVQIFSDLNSINYTTNFFMNNSIWSSLSEGSHVIYFKVWNYSGIINDGAQPSWQFYKDTIPPDIFLLSPSQDGVYQSSVTVSINITGHQYSYYYWDIDPFISTNSTLFALPIEDGSHTLHLQADDRAGNREIASFTFITDNTPPTAEIVGMRDNLDISKLITIMVTPHDEYGIKYVSFSLGSQLLLEQSSDYIYQFDPTMYPYGTYLFTITIEDLAGNVLSRVFTIYLEEQVARLPELYWQILISVVSGIVIGVIGLIFFFIKKKIKKNS</sequence>
<protein>
    <submittedName>
        <fullName evidence="2">Uncharacterized protein</fullName>
    </submittedName>
</protein>
<evidence type="ECO:0000313" key="2">
    <source>
        <dbReference type="EMBL" id="KKN23951.1"/>
    </source>
</evidence>
<feature type="transmembrane region" description="Helical" evidence="1">
    <location>
        <begin position="9"/>
        <end position="28"/>
    </location>
</feature>
<reference evidence="2" key="1">
    <citation type="journal article" date="2015" name="Nature">
        <title>Complex archaea that bridge the gap between prokaryotes and eukaryotes.</title>
        <authorList>
            <person name="Spang A."/>
            <person name="Saw J.H."/>
            <person name="Jorgensen S.L."/>
            <person name="Zaremba-Niedzwiedzka K."/>
            <person name="Martijn J."/>
            <person name="Lind A.E."/>
            <person name="van Eijk R."/>
            <person name="Schleper C."/>
            <person name="Guy L."/>
            <person name="Ettema T.J."/>
        </authorList>
    </citation>
    <scope>NUCLEOTIDE SEQUENCE</scope>
</reference>
<feature type="transmembrane region" description="Helical" evidence="1">
    <location>
        <begin position="1638"/>
        <end position="1662"/>
    </location>
</feature>
<evidence type="ECO:0000256" key="1">
    <source>
        <dbReference type="SAM" id="Phobius"/>
    </source>
</evidence>